<reference evidence="1 2" key="1">
    <citation type="submission" date="2019-03" db="EMBL/GenBank/DDBJ databases">
        <title>Genomic Encyclopedia of Type Strains, Phase IV (KMG-IV): sequencing the most valuable type-strain genomes for metagenomic binning, comparative biology and taxonomic classification.</title>
        <authorList>
            <person name="Goeker M."/>
        </authorList>
    </citation>
    <scope>NUCLEOTIDE SEQUENCE [LARGE SCALE GENOMIC DNA]</scope>
    <source>
        <strain evidence="1 2">DSM 100451</strain>
    </source>
</reference>
<comment type="caution">
    <text evidence="1">The sequence shown here is derived from an EMBL/GenBank/DDBJ whole genome shotgun (WGS) entry which is preliminary data.</text>
</comment>
<evidence type="ECO:0000313" key="2">
    <source>
        <dbReference type="Proteomes" id="UP000295184"/>
    </source>
</evidence>
<sequence length="53" mass="6106">MNKEKGWPRDCLACELYGGHGQPCEGRNAEGKCPCEVMSRKLYKYLQKEANRE</sequence>
<gene>
    <name evidence="1" type="ORF">EDD77_11389</name>
</gene>
<accession>A0A4R1QTJ9</accession>
<dbReference type="Proteomes" id="UP000295184">
    <property type="component" value="Unassembled WGS sequence"/>
</dbReference>
<protein>
    <submittedName>
        <fullName evidence="1">Uncharacterized protein</fullName>
    </submittedName>
</protein>
<dbReference type="STRING" id="1650663.GCA_001486665_02608"/>
<dbReference type="RefSeq" id="WP_156417380.1">
    <property type="nucleotide sequence ID" value="NZ_CABKVM010000018.1"/>
</dbReference>
<evidence type="ECO:0000313" key="1">
    <source>
        <dbReference type="EMBL" id="TCL56423.1"/>
    </source>
</evidence>
<dbReference type="AlphaFoldDB" id="A0A4R1QTJ9"/>
<dbReference type="EMBL" id="SLUM01000013">
    <property type="protein sequence ID" value="TCL56423.1"/>
    <property type="molecule type" value="Genomic_DNA"/>
</dbReference>
<name>A0A4R1QTJ9_9FIRM</name>
<proteinExistence type="predicted"/>
<organism evidence="1 2">
    <name type="scientific">Allofournierella massiliensis</name>
    <dbReference type="NCBI Taxonomy" id="1650663"/>
    <lineage>
        <taxon>Bacteria</taxon>
        <taxon>Bacillati</taxon>
        <taxon>Bacillota</taxon>
        <taxon>Clostridia</taxon>
        <taxon>Eubacteriales</taxon>
        <taxon>Oscillospiraceae</taxon>
        <taxon>Allofournierella</taxon>
    </lineage>
</organism>